<keyword evidence="3" id="KW-0378">Hydrolase</keyword>
<proteinExistence type="inferred from homology"/>
<dbReference type="GO" id="GO:0016787">
    <property type="term" value="F:hydrolase activity"/>
    <property type="evidence" value="ECO:0007669"/>
    <property type="project" value="UniProtKB-KW"/>
</dbReference>
<dbReference type="EC" id="3.5.1.100" evidence="3"/>
<comment type="similarity">
    <text evidence="1">Belongs to the carbon-nitrogen hydrolase superfamily. NIT1/NIT2 family.</text>
</comment>
<dbReference type="InterPro" id="IPR003010">
    <property type="entry name" value="C-N_Hydrolase"/>
</dbReference>
<dbReference type="PROSITE" id="PS50263">
    <property type="entry name" value="CN_HYDROLASE"/>
    <property type="match status" value="1"/>
</dbReference>
<reference evidence="3 4" key="1">
    <citation type="submission" date="2018-06" db="EMBL/GenBank/DDBJ databases">
        <authorList>
            <consortium name="Pathogen Informatics"/>
            <person name="Doyle S."/>
        </authorList>
    </citation>
    <scope>NUCLEOTIDE SEQUENCE [LARGE SCALE GENOMIC DNA]</scope>
    <source>
        <strain evidence="4">NCTC 11048</strain>
    </source>
</reference>
<evidence type="ECO:0000313" key="3">
    <source>
        <dbReference type="EMBL" id="SUM46201.1"/>
    </source>
</evidence>
<evidence type="ECO:0000256" key="1">
    <source>
        <dbReference type="ARBA" id="ARBA00010613"/>
    </source>
</evidence>
<name>A0A380G884_STAIN</name>
<dbReference type="SUPFAM" id="SSF56317">
    <property type="entry name" value="Carbon-nitrogen hydrolase"/>
    <property type="match status" value="1"/>
</dbReference>
<dbReference type="STRING" id="1141106.GCA_000308095_02280"/>
<dbReference type="Pfam" id="PF00795">
    <property type="entry name" value="CN_hydrolase"/>
    <property type="match status" value="1"/>
</dbReference>
<evidence type="ECO:0000259" key="2">
    <source>
        <dbReference type="PROSITE" id="PS50263"/>
    </source>
</evidence>
<dbReference type="InterPro" id="IPR036526">
    <property type="entry name" value="C-N_Hydrolase_sf"/>
</dbReference>
<sequence length="267" mass="30468">MQLQLFQFNITRADSSQNEQKITTLFEEHLDDQTDVVVLPEMWNNGYALAQLEQLADENLTQSYAFIQKLAQDYQVDIIAGSVSNRKEGTIYNTAFAVNRRGEKIYKYDKIHLVPMLDEPDFLTGGETVPYPYMLSDGTSVSQIICYDLRFPELSRYPAAQGAKVMFYVAQWPEVRLTHWRQLLQARAVENDMYVVAVNGSGNDGQTTYAGHSMVVDPNGQIIAEADENEAVMTVTLDLQKVDEQRRAIPVFENMRPAVYRYAQKED</sequence>
<accession>A0A380G884</accession>
<dbReference type="Gene3D" id="3.60.110.10">
    <property type="entry name" value="Carbon-nitrogen hydrolase"/>
    <property type="match status" value="1"/>
</dbReference>
<feature type="domain" description="CN hydrolase" evidence="2">
    <location>
        <begin position="1"/>
        <end position="239"/>
    </location>
</feature>
<evidence type="ECO:0000313" key="4">
    <source>
        <dbReference type="Proteomes" id="UP000255549"/>
    </source>
</evidence>
<protein>
    <submittedName>
        <fullName evidence="3">Hydrolase</fullName>
        <ecNumber evidence="3">3.5.1.100</ecNumber>
    </submittedName>
</protein>
<dbReference type="Proteomes" id="UP000255549">
    <property type="component" value="Unassembled WGS sequence"/>
</dbReference>
<dbReference type="PANTHER" id="PTHR23088">
    <property type="entry name" value="NITRILASE-RELATED"/>
    <property type="match status" value="1"/>
</dbReference>
<gene>
    <name evidence="3" type="primary">ramA</name>
    <name evidence="3" type="ORF">NCTC11048_01212</name>
</gene>
<dbReference type="OrthoDB" id="9811121at2"/>
<dbReference type="AlphaFoldDB" id="A0A380G884"/>
<dbReference type="CDD" id="cd07583">
    <property type="entry name" value="nitrilase_5"/>
    <property type="match status" value="1"/>
</dbReference>
<dbReference type="EMBL" id="UHDP01000003">
    <property type="protein sequence ID" value="SUM46201.1"/>
    <property type="molecule type" value="Genomic_DNA"/>
</dbReference>
<keyword evidence="4" id="KW-1185">Reference proteome</keyword>
<dbReference type="RefSeq" id="WP_019167560.1">
    <property type="nucleotide sequence ID" value="NZ_CAIB01000046.1"/>
</dbReference>
<dbReference type="PANTHER" id="PTHR23088:SF27">
    <property type="entry name" value="DEAMINATED GLUTATHIONE AMIDASE"/>
    <property type="match status" value="1"/>
</dbReference>
<organism evidence="3 4">
    <name type="scientific">Staphylococcus intermedius NCTC 11048</name>
    <dbReference type="NCBI Taxonomy" id="1141106"/>
    <lineage>
        <taxon>Bacteria</taxon>
        <taxon>Bacillati</taxon>
        <taxon>Bacillota</taxon>
        <taxon>Bacilli</taxon>
        <taxon>Bacillales</taxon>
        <taxon>Staphylococcaceae</taxon>
        <taxon>Staphylococcus</taxon>
        <taxon>Staphylococcus intermedius group</taxon>
    </lineage>
</organism>